<evidence type="ECO:0008006" key="4">
    <source>
        <dbReference type="Google" id="ProtNLM"/>
    </source>
</evidence>
<dbReference type="NCBIfam" id="TIGR02532">
    <property type="entry name" value="IV_pilin_GFxxxE"/>
    <property type="match status" value="1"/>
</dbReference>
<dbReference type="PROSITE" id="PS00409">
    <property type="entry name" value="PROKAR_NTER_METHYL"/>
    <property type="match status" value="1"/>
</dbReference>
<accession>A0A918WQU2</accession>
<gene>
    <name evidence="2" type="ORF">GCM10007100_36750</name>
</gene>
<dbReference type="SUPFAM" id="SSF54523">
    <property type="entry name" value="Pili subunits"/>
    <property type="match status" value="1"/>
</dbReference>
<dbReference type="PANTHER" id="PTHR30093:SF2">
    <property type="entry name" value="TYPE II SECRETION SYSTEM PROTEIN H"/>
    <property type="match status" value="1"/>
</dbReference>
<dbReference type="Gene3D" id="3.30.700.10">
    <property type="entry name" value="Glycoprotein, Type 4 Pilin"/>
    <property type="match status" value="1"/>
</dbReference>
<keyword evidence="1" id="KW-0472">Membrane</keyword>
<evidence type="ECO:0000313" key="2">
    <source>
        <dbReference type="EMBL" id="GHC65587.1"/>
    </source>
</evidence>
<organism evidence="2 3">
    <name type="scientific">Roseibacillus persicicus</name>
    <dbReference type="NCBI Taxonomy" id="454148"/>
    <lineage>
        <taxon>Bacteria</taxon>
        <taxon>Pseudomonadati</taxon>
        <taxon>Verrucomicrobiota</taxon>
        <taxon>Verrucomicrobiia</taxon>
        <taxon>Verrucomicrobiales</taxon>
        <taxon>Verrucomicrobiaceae</taxon>
        <taxon>Roseibacillus</taxon>
    </lineage>
</organism>
<dbReference type="Proteomes" id="UP000644507">
    <property type="component" value="Unassembled WGS sequence"/>
</dbReference>
<dbReference type="PANTHER" id="PTHR30093">
    <property type="entry name" value="GENERAL SECRETION PATHWAY PROTEIN G"/>
    <property type="match status" value="1"/>
</dbReference>
<dbReference type="Pfam" id="PF07963">
    <property type="entry name" value="N_methyl"/>
    <property type="match status" value="1"/>
</dbReference>
<dbReference type="AlphaFoldDB" id="A0A918WQU2"/>
<sequence>MKNSRISSRKGFTLVELLVVIVIIVTLMAILIPVVGKVRQNAVKLQAKNALTTLVTSVDTYYSTYNILPANSRSAPSEDTEVETTEPIMSVLAGINVDGMNKKEQVFYSGEAARGSSKNSAFNGLWLDNNTAELYDPWRKKGNNRGYILLLDYGYNEKLDDPFKPGRIIARRAVGWSSGKDGEWNRSGAKAGANKDNVYSWFN</sequence>
<dbReference type="InterPro" id="IPR012902">
    <property type="entry name" value="N_methyl_site"/>
</dbReference>
<dbReference type="RefSeq" id="WP_189573540.1">
    <property type="nucleotide sequence ID" value="NZ_BMXI01000019.1"/>
</dbReference>
<comment type="caution">
    <text evidence="2">The sequence shown here is derived from an EMBL/GenBank/DDBJ whole genome shotgun (WGS) entry which is preliminary data.</text>
</comment>
<protein>
    <recommendedName>
        <fullName evidence="4">Prepilin-type N-terminal cleavage/methylation domain-containing protein</fullName>
    </recommendedName>
</protein>
<evidence type="ECO:0000256" key="1">
    <source>
        <dbReference type="SAM" id="Phobius"/>
    </source>
</evidence>
<keyword evidence="1" id="KW-1133">Transmembrane helix</keyword>
<reference evidence="2" key="2">
    <citation type="submission" date="2020-09" db="EMBL/GenBank/DDBJ databases">
        <authorList>
            <person name="Sun Q."/>
            <person name="Kim S."/>
        </authorList>
    </citation>
    <scope>NUCLEOTIDE SEQUENCE</scope>
    <source>
        <strain evidence="2">KCTC 12988</strain>
    </source>
</reference>
<dbReference type="InterPro" id="IPR045584">
    <property type="entry name" value="Pilin-like"/>
</dbReference>
<proteinExistence type="predicted"/>
<keyword evidence="3" id="KW-1185">Reference proteome</keyword>
<dbReference type="EMBL" id="BMXI01000019">
    <property type="protein sequence ID" value="GHC65587.1"/>
    <property type="molecule type" value="Genomic_DNA"/>
</dbReference>
<evidence type="ECO:0000313" key="3">
    <source>
        <dbReference type="Proteomes" id="UP000644507"/>
    </source>
</evidence>
<feature type="transmembrane region" description="Helical" evidence="1">
    <location>
        <begin position="12"/>
        <end position="36"/>
    </location>
</feature>
<keyword evidence="1" id="KW-0812">Transmembrane</keyword>
<name>A0A918WQU2_9BACT</name>
<reference evidence="2" key="1">
    <citation type="journal article" date="2014" name="Int. J. Syst. Evol. Microbiol.">
        <title>Complete genome sequence of Corynebacterium casei LMG S-19264T (=DSM 44701T), isolated from a smear-ripened cheese.</title>
        <authorList>
            <consortium name="US DOE Joint Genome Institute (JGI-PGF)"/>
            <person name="Walter F."/>
            <person name="Albersmeier A."/>
            <person name="Kalinowski J."/>
            <person name="Ruckert C."/>
        </authorList>
    </citation>
    <scope>NUCLEOTIDE SEQUENCE</scope>
    <source>
        <strain evidence="2">KCTC 12988</strain>
    </source>
</reference>